<name>A0ACC0PTD1_RHOML</name>
<accession>A0ACC0PTD1</accession>
<proteinExistence type="predicted"/>
<protein>
    <submittedName>
        <fullName evidence="1">Uncharacterized protein</fullName>
    </submittedName>
</protein>
<evidence type="ECO:0000313" key="1">
    <source>
        <dbReference type="EMBL" id="KAI8568399.1"/>
    </source>
</evidence>
<dbReference type="EMBL" id="CM046389">
    <property type="protein sequence ID" value="KAI8568399.1"/>
    <property type="molecule type" value="Genomic_DNA"/>
</dbReference>
<organism evidence="1 2">
    <name type="scientific">Rhododendron molle</name>
    <name type="common">Chinese azalea</name>
    <name type="synonym">Azalea mollis</name>
    <dbReference type="NCBI Taxonomy" id="49168"/>
    <lineage>
        <taxon>Eukaryota</taxon>
        <taxon>Viridiplantae</taxon>
        <taxon>Streptophyta</taxon>
        <taxon>Embryophyta</taxon>
        <taxon>Tracheophyta</taxon>
        <taxon>Spermatophyta</taxon>
        <taxon>Magnoliopsida</taxon>
        <taxon>eudicotyledons</taxon>
        <taxon>Gunneridae</taxon>
        <taxon>Pentapetalae</taxon>
        <taxon>asterids</taxon>
        <taxon>Ericales</taxon>
        <taxon>Ericaceae</taxon>
        <taxon>Ericoideae</taxon>
        <taxon>Rhodoreae</taxon>
        <taxon>Rhododendron</taxon>
    </lineage>
</organism>
<reference evidence="1" key="1">
    <citation type="submission" date="2022-02" db="EMBL/GenBank/DDBJ databases">
        <title>Plant Genome Project.</title>
        <authorList>
            <person name="Zhang R.-G."/>
        </authorList>
    </citation>
    <scope>NUCLEOTIDE SEQUENCE</scope>
    <source>
        <strain evidence="1">AT1</strain>
    </source>
</reference>
<keyword evidence="2" id="KW-1185">Reference proteome</keyword>
<comment type="caution">
    <text evidence="1">The sequence shown here is derived from an EMBL/GenBank/DDBJ whole genome shotgun (WGS) entry which is preliminary data.</text>
</comment>
<sequence length="289" mass="30422">MAEHGNGGSEGEVVDQPEDAGGPMEVEKGDQQPLEAVMGQGVVVASHGGGNQGRKQEVCGEDVWHMSKREQCATEEPRAVGPSVEPMGSSAAVGGPSIIGRGTGGADGSGAGGDDTGSSESSPRDSAKGKGVVTKEEETTEAPFVYQGEDVLFLPAATLLSHRPVTKHYVAEYLNDEALAKLLEENPAIGIAVLKAKQERARAIVASEMVERAEMERKEMEEPLKDMEAEDRASAEAVVSRVTVVMEAESLICLDISAEAYVPPTPHLSCRRALRLTRHGGQSTMPSSC</sequence>
<evidence type="ECO:0000313" key="2">
    <source>
        <dbReference type="Proteomes" id="UP001062846"/>
    </source>
</evidence>
<gene>
    <name evidence="1" type="ORF">RHMOL_Rhmol02G0196000</name>
</gene>
<dbReference type="Proteomes" id="UP001062846">
    <property type="component" value="Chromosome 2"/>
</dbReference>